<dbReference type="PANTHER" id="PTHR35128">
    <property type="entry name" value="SECRETION-REGULATING GUANINE NUCLEOTIDE EXCHANGE FACTOR"/>
    <property type="match status" value="1"/>
</dbReference>
<feature type="transmembrane region" description="Helical" evidence="2">
    <location>
        <begin position="20"/>
        <end position="37"/>
    </location>
</feature>
<evidence type="ECO:0000313" key="4">
    <source>
        <dbReference type="Proteomes" id="UP000639772"/>
    </source>
</evidence>
<dbReference type="Gene3D" id="3.40.50.1820">
    <property type="entry name" value="alpha/beta hydrolase"/>
    <property type="match status" value="1"/>
</dbReference>
<dbReference type="Proteomes" id="UP000639772">
    <property type="component" value="Chromosome 3"/>
</dbReference>
<accession>A0A835RMB0</accession>
<keyword evidence="2" id="KW-0812">Transmembrane</keyword>
<dbReference type="OrthoDB" id="10022521at2759"/>
<proteinExistence type="predicted"/>
<dbReference type="InterPro" id="IPR029058">
    <property type="entry name" value="AB_hydrolase_fold"/>
</dbReference>
<reference evidence="3 4" key="1">
    <citation type="journal article" date="2020" name="Nat. Food">
        <title>A phased Vanilla planifolia genome enables genetic improvement of flavour and production.</title>
        <authorList>
            <person name="Hasing T."/>
            <person name="Tang H."/>
            <person name="Brym M."/>
            <person name="Khazi F."/>
            <person name="Huang T."/>
            <person name="Chambers A.H."/>
        </authorList>
    </citation>
    <scope>NUCLEOTIDE SEQUENCE [LARGE SCALE GENOMIC DNA]</scope>
    <source>
        <tissue evidence="3">Leaf</tissue>
    </source>
</reference>
<evidence type="ECO:0000313" key="3">
    <source>
        <dbReference type="EMBL" id="KAG0490845.1"/>
    </source>
</evidence>
<protein>
    <submittedName>
        <fullName evidence="3">Uncharacterized protein</fullName>
    </submittedName>
</protein>
<keyword evidence="2" id="KW-0472">Membrane</keyword>
<dbReference type="AlphaFoldDB" id="A0A835RMB0"/>
<feature type="compositionally biased region" description="Low complexity" evidence="1">
    <location>
        <begin position="402"/>
        <end position="414"/>
    </location>
</feature>
<dbReference type="PANTHER" id="PTHR35128:SF1">
    <property type="entry name" value="SECRETION-REGULATING GUANINE NUCLEOTIDE EXCHANGE FACTOR"/>
    <property type="match status" value="1"/>
</dbReference>
<evidence type="ECO:0000256" key="1">
    <source>
        <dbReference type="SAM" id="MobiDB-lite"/>
    </source>
</evidence>
<comment type="caution">
    <text evidence="3">The sequence shown here is derived from an EMBL/GenBank/DDBJ whole genome shotgun (WGS) entry which is preliminary data.</text>
</comment>
<dbReference type="EMBL" id="JADCNM010000003">
    <property type="protein sequence ID" value="KAG0490845.1"/>
    <property type="molecule type" value="Genomic_DNA"/>
</dbReference>
<name>A0A835RMB0_VANPL</name>
<dbReference type="SUPFAM" id="SSF53474">
    <property type="entry name" value="alpha/beta-Hydrolases"/>
    <property type="match status" value="1"/>
</dbReference>
<keyword evidence="2" id="KW-1133">Transmembrane helix</keyword>
<feature type="region of interest" description="Disordered" evidence="1">
    <location>
        <begin position="402"/>
        <end position="423"/>
    </location>
</feature>
<organism evidence="3 4">
    <name type="scientific">Vanilla planifolia</name>
    <name type="common">Vanilla</name>
    <dbReference type="NCBI Taxonomy" id="51239"/>
    <lineage>
        <taxon>Eukaryota</taxon>
        <taxon>Viridiplantae</taxon>
        <taxon>Streptophyta</taxon>
        <taxon>Embryophyta</taxon>
        <taxon>Tracheophyta</taxon>
        <taxon>Spermatophyta</taxon>
        <taxon>Magnoliopsida</taxon>
        <taxon>Liliopsida</taxon>
        <taxon>Asparagales</taxon>
        <taxon>Orchidaceae</taxon>
        <taxon>Vanilloideae</taxon>
        <taxon>Vanilleae</taxon>
        <taxon>Vanilla</taxon>
    </lineage>
</organism>
<sequence>MRRFNPKLMKSFHDLQRCRATALAFLSAILVTCLLILNRSREFSTSQVDLKRKGFNTAVQLNPSMGFMNGTDLIWQFPDSPKAVLFIAHGCNGRAANFWDKSSSCPICVGLPEERLLVLHALERKFAVLTISSVGKCWTFGKEIETVKWIIMHWITTNKLEKLPLVALGASSGGHFVSALATEMRFSSIVLMIAEGLFDPSVMLKDYPPTLFVHMPKDTRRMRMIATNMETLRRMGVDVKEVRCFEFPLTPNYFSDRIPGLNLACSVQFFEMLRDRGFVDALGYMRKDGRTTQWKKALKEKHCFSEKHQLKDHIQEELNLAFAYHEMTSLQSDDIFGWFDSHIIVDHKPHMLLSVSSRIFLSFSTRTFPMAASRFCSSIWRTGREYCSPSSTFMNLSSLSNSSHSFSTSSTFSSGAPSWKTES</sequence>
<evidence type="ECO:0000256" key="2">
    <source>
        <dbReference type="SAM" id="Phobius"/>
    </source>
</evidence>
<gene>
    <name evidence="3" type="ORF">HPP92_007708</name>
</gene>